<name>A0ABP7EX58_9ACTN</name>
<evidence type="ECO:0000256" key="1">
    <source>
        <dbReference type="SAM" id="MobiDB-lite"/>
    </source>
</evidence>
<evidence type="ECO:0000313" key="3">
    <source>
        <dbReference type="Proteomes" id="UP001500908"/>
    </source>
</evidence>
<accession>A0ABP7EX58</accession>
<comment type="caution">
    <text evidence="2">The sequence shown here is derived from an EMBL/GenBank/DDBJ whole genome shotgun (WGS) entry which is preliminary data.</text>
</comment>
<evidence type="ECO:0000313" key="2">
    <source>
        <dbReference type="EMBL" id="GAA3724887.1"/>
    </source>
</evidence>
<dbReference type="Pfam" id="PF13830">
    <property type="entry name" value="DUF4192"/>
    <property type="match status" value="1"/>
</dbReference>
<dbReference type="InterPro" id="IPR025447">
    <property type="entry name" value="DUF4192"/>
</dbReference>
<sequence>MVTNGEFDSVPSLSLQNPVDVIAAIPYLVGFHPSDSLVVLGIVRDSTRVGFAAQCELPEPSDDPDPTAGPSADDVGSDTAATVARQGCDRALLVAYGSADRVTPRLEAAERALTAAGVEVCEMLRVAEGRYWSYLCSQECCPSEGRPYDVGSSTIPATAVVAGMSALPGREDVAASIAPVNGERRELMHRATLAAEARCARMWGSTDSGGHTDFATALRIEGVRTVRAVVADALAGRMPEDPDHLAWLGVVLVAPRVRDEAWAHIRADQAATHVALWRYVLRHVDEGPYAAAPGGLLAFSAWLANEPALADAALDRVHAVDPGYSMAALIRYALRQGVSPRQWRHLTPEWLEEHAPIIRPRPER</sequence>
<dbReference type="RefSeq" id="WP_344966311.1">
    <property type="nucleotide sequence ID" value="NZ_BAABDD010000001.1"/>
</dbReference>
<organism evidence="2 3">
    <name type="scientific">Salinactinospora qingdaonensis</name>
    <dbReference type="NCBI Taxonomy" id="702744"/>
    <lineage>
        <taxon>Bacteria</taxon>
        <taxon>Bacillati</taxon>
        <taxon>Actinomycetota</taxon>
        <taxon>Actinomycetes</taxon>
        <taxon>Streptosporangiales</taxon>
        <taxon>Nocardiopsidaceae</taxon>
        <taxon>Salinactinospora</taxon>
    </lineage>
</organism>
<reference evidence="3" key="1">
    <citation type="journal article" date="2019" name="Int. J. Syst. Evol. Microbiol.">
        <title>The Global Catalogue of Microorganisms (GCM) 10K type strain sequencing project: providing services to taxonomists for standard genome sequencing and annotation.</title>
        <authorList>
            <consortium name="The Broad Institute Genomics Platform"/>
            <consortium name="The Broad Institute Genome Sequencing Center for Infectious Disease"/>
            <person name="Wu L."/>
            <person name="Ma J."/>
        </authorList>
    </citation>
    <scope>NUCLEOTIDE SEQUENCE [LARGE SCALE GENOMIC DNA]</scope>
    <source>
        <strain evidence="3">JCM 17137</strain>
    </source>
</reference>
<dbReference type="EMBL" id="BAABDD010000001">
    <property type="protein sequence ID" value="GAA3724887.1"/>
    <property type="molecule type" value="Genomic_DNA"/>
</dbReference>
<proteinExistence type="predicted"/>
<gene>
    <name evidence="2" type="ORF">GCM10022402_01860</name>
</gene>
<dbReference type="Proteomes" id="UP001500908">
    <property type="component" value="Unassembled WGS sequence"/>
</dbReference>
<keyword evidence="3" id="KW-1185">Reference proteome</keyword>
<feature type="region of interest" description="Disordered" evidence="1">
    <location>
        <begin position="56"/>
        <end position="79"/>
    </location>
</feature>
<protein>
    <submittedName>
        <fullName evidence="2">DUF4192 domain-containing protein</fullName>
    </submittedName>
</protein>